<dbReference type="EMBL" id="CP052766">
    <property type="protein sequence ID" value="QJR79329.1"/>
    <property type="molecule type" value="Genomic_DNA"/>
</dbReference>
<reference evidence="1 2" key="2">
    <citation type="submission" date="2020-04" db="EMBL/GenBank/DDBJ databases">
        <title>Complete genome sequence of Alteromonas pelagimontana 5.12T.</title>
        <authorList>
            <person name="Sinha R.K."/>
            <person name="Krishnan K.P."/>
            <person name="Kurian J.P."/>
        </authorList>
    </citation>
    <scope>NUCLEOTIDE SEQUENCE [LARGE SCALE GENOMIC DNA]</scope>
    <source>
        <strain evidence="1 2">5.12</strain>
    </source>
</reference>
<name>A0A6M4M8L8_9ALTE</name>
<dbReference type="RefSeq" id="WP_139316240.1">
    <property type="nucleotide sequence ID" value="NZ_CP052766.1"/>
</dbReference>
<accession>A0A6M4M8L8</accession>
<evidence type="ECO:0000313" key="2">
    <source>
        <dbReference type="Proteomes" id="UP000219285"/>
    </source>
</evidence>
<reference evidence="2" key="1">
    <citation type="submission" date="2014-12" db="EMBL/GenBank/DDBJ databases">
        <title>Complete genome sequence of a multi-drug resistant Klebsiella pneumoniae.</title>
        <authorList>
            <person name="Hua X."/>
            <person name="Chen Q."/>
            <person name="Li X."/>
            <person name="Feng Y."/>
            <person name="Ruan Z."/>
            <person name="Yu Y."/>
        </authorList>
    </citation>
    <scope>NUCLEOTIDE SEQUENCE [LARGE SCALE GENOMIC DNA]</scope>
    <source>
        <strain evidence="2">5.12</strain>
    </source>
</reference>
<sequence length="146" mass="16204">MKNICAGKIERGSAQRNLPIVSKVILGACGAFSRGFLSNKTLSAADGSVEVEYEKFGRDRTPMDMTIRVRKVSNEHFTVTLGKSAMNNFEIESLYPQPVKSQTYAGKLSPGHSIWMGLTPKSAGRSEMSIQVNNYESMTFTQWIYP</sequence>
<dbReference type="KEGG" id="apel:CA267_000195"/>
<evidence type="ECO:0000313" key="1">
    <source>
        <dbReference type="EMBL" id="QJR79329.1"/>
    </source>
</evidence>
<keyword evidence="2" id="KW-1185">Reference proteome</keyword>
<gene>
    <name evidence="1" type="ORF">CA267_000195</name>
</gene>
<dbReference type="AlphaFoldDB" id="A0A6M4M8L8"/>
<organism evidence="1 2">
    <name type="scientific">Alteromonas pelagimontana</name>
    <dbReference type="NCBI Taxonomy" id="1858656"/>
    <lineage>
        <taxon>Bacteria</taxon>
        <taxon>Pseudomonadati</taxon>
        <taxon>Pseudomonadota</taxon>
        <taxon>Gammaproteobacteria</taxon>
        <taxon>Alteromonadales</taxon>
        <taxon>Alteromonadaceae</taxon>
        <taxon>Alteromonas/Salinimonas group</taxon>
        <taxon>Alteromonas</taxon>
    </lineage>
</organism>
<protein>
    <submittedName>
        <fullName evidence="1">Uncharacterized protein</fullName>
    </submittedName>
</protein>
<dbReference type="Proteomes" id="UP000219285">
    <property type="component" value="Chromosome"/>
</dbReference>
<dbReference type="OrthoDB" id="6504753at2"/>
<proteinExistence type="predicted"/>